<evidence type="ECO:0000313" key="1">
    <source>
        <dbReference type="Proteomes" id="UP000887576"/>
    </source>
</evidence>
<dbReference type="Proteomes" id="UP000887576">
    <property type="component" value="Unplaced"/>
</dbReference>
<accession>A0AC34QP09</accession>
<protein>
    <submittedName>
        <fullName evidence="2">Glycosyl transferase family 1 domain-containing protein</fullName>
    </submittedName>
</protein>
<dbReference type="WBParaSite" id="JU765_v2.g18179.t1">
    <property type="protein sequence ID" value="JU765_v2.g18179.t1"/>
    <property type="gene ID" value="JU765_v2.g18179"/>
</dbReference>
<proteinExistence type="predicted"/>
<sequence length="174" mass="19572">MVAKHKVEELIEFIPSPTEDEKFRLYRECDSALYTPPNEHFGIVPIEALEQRRPVIVIDSGGPAETVAEGVTGTKIKAPEGPLLAEAMIHHMQKDVWEELDYDEGYVNQRKRFEREYSLDGFGARIDEALTSMFPGMSTMSSTGQSQPSLSGNPTEIHLRKAKRSVIEPVRERG</sequence>
<evidence type="ECO:0000313" key="2">
    <source>
        <dbReference type="WBParaSite" id="JU765_v2.g18179.t1"/>
    </source>
</evidence>
<organism evidence="1 2">
    <name type="scientific">Panagrolaimus sp. JU765</name>
    <dbReference type="NCBI Taxonomy" id="591449"/>
    <lineage>
        <taxon>Eukaryota</taxon>
        <taxon>Metazoa</taxon>
        <taxon>Ecdysozoa</taxon>
        <taxon>Nematoda</taxon>
        <taxon>Chromadorea</taxon>
        <taxon>Rhabditida</taxon>
        <taxon>Tylenchina</taxon>
        <taxon>Panagrolaimomorpha</taxon>
        <taxon>Panagrolaimoidea</taxon>
        <taxon>Panagrolaimidae</taxon>
        <taxon>Panagrolaimus</taxon>
    </lineage>
</organism>
<reference evidence="2" key="1">
    <citation type="submission" date="2022-11" db="UniProtKB">
        <authorList>
            <consortium name="WormBaseParasite"/>
        </authorList>
    </citation>
    <scope>IDENTIFICATION</scope>
</reference>
<name>A0AC34QP09_9BILA</name>